<feature type="compositionally biased region" description="Low complexity" evidence="1">
    <location>
        <begin position="411"/>
        <end position="425"/>
    </location>
</feature>
<accession>A0AAW3AX08</accession>
<gene>
    <name evidence="3" type="ORF">Q4I31_000925</name>
</gene>
<feature type="compositionally biased region" description="Low complexity" evidence="1">
    <location>
        <begin position="2916"/>
        <end position="2936"/>
    </location>
</feature>
<feature type="compositionally biased region" description="Gly residues" evidence="1">
    <location>
        <begin position="174"/>
        <end position="185"/>
    </location>
</feature>
<dbReference type="Gene3D" id="3.30.460.10">
    <property type="entry name" value="Beta Polymerase, domain 2"/>
    <property type="match status" value="1"/>
</dbReference>
<feature type="region of interest" description="Disordered" evidence="1">
    <location>
        <begin position="1"/>
        <end position="29"/>
    </location>
</feature>
<evidence type="ECO:0000259" key="2">
    <source>
        <dbReference type="Pfam" id="PF01909"/>
    </source>
</evidence>
<feature type="compositionally biased region" description="Low complexity" evidence="1">
    <location>
        <begin position="2556"/>
        <end position="2574"/>
    </location>
</feature>
<dbReference type="SUPFAM" id="SSF81301">
    <property type="entry name" value="Nucleotidyltransferase"/>
    <property type="match status" value="1"/>
</dbReference>
<feature type="region of interest" description="Disordered" evidence="1">
    <location>
        <begin position="2333"/>
        <end position="2357"/>
    </location>
</feature>
<sequence>MSSSKTSPPPPQTSAKYSPVSESHVVNPGQTTFTASPQAVPVCNRFVARSCAFGKPSSGADASPPLPSPSTAMGVMAEKDNTGAAVLRNSVLVTASSPLNSSASSTPAQSVPILAMGASLLGRLKSSLTSPDAQVGAISATTTAAAPAACALLTSKIEHTRAHRSVDADSVEGSTGGGGGGGGGERSPSSPAASVWPGRQSPPLKAIAAPLSKLYRPPHAREDSLQQHRSAGDSGGGGGSNNKTEASLDVVTTTSGATVTPSMNAAAIAGVTALAEASSSSPSPLCPSVSTAVSEPIVASSDFSASKANALPPAAPPHGSSTGMATHLREVAGMASYTGSAVDARGPVTMLSPKSAAETHAETDVVTSASSHLAAPRRGGSSVSAVLVSSGTPVAPSQPPATSEDNQPEGATAATAEAAESTEFSAAEKQEAEPSSKPSRSAKRKHKMRAAAAAAAAAEKVQQPGTAVVVDIAAERNEVVTAHPEDSPIPAASGRKSTRIIPAAHSSSSRTASAPTSTAAAPNTSNVSRRPGWHPPPTTSAAVSATLPGEGAVHVTSDTEVVGRSWSGGPQMMTNGPTGMMTIPLAGTPFPMRYAGHIANTMPGMSDASEKPLPAEMATADCSGNAGYMNGYGYQQQQQTVTHGRCNCSPIVPPQQQQRPHLRPSASDMNLGSAAATISPSCSSTSAKALLTAGAANTSVKGAAATMFDSAAAPMSASGGGAPRSPQRAPGLHRGRAAAAAAKAKVQAAVAASQSVAGQFAPSASLSPGPAATGSVSSSTPLLLRNGHLPSIRIGVSATMNADPSSAADHASAPAAASMAATGGAGSPTLSMATGIPRHHHTPPLAHPSSVSGQFSQRPHHHHHHTTSLGSVSLDSSSGGGNIITSHHEDMVSQPPMSPGAGLEHTFATISSHILPRSQGGVSATMSWGSIGGSNHGRSTNTKHKGTASDHTYSRGSNSHSASTIGGFINNLRSGSRHGHPQQQVMSMSQSGNHMNPMYGGLPNLQQQGTSQVGSSAGGMMLVHHNTLNVGSGGAGQQPMSHRRNQHQQHPTADPPPIPYYDFIMVLPTFVATCLTLKPADEANREQLCWTIEAVLRKNVSQTSAIRVHGSITTGLALPSSDVDLLAVGYEPIAPLEALQRLSQALLELDEDSKNDALRLQELIEAEAQYRRRQLVEEEKDRAKQTALVSAAAAPDEDRHQTRENRSSSSGSASESYEAASLHNPSSDANGSGRWAGEKDRKCEGASGLSPKRVARGRSIATTLLGAAAPVDLALRREFDEVARAAPNRGVSGDAQRSSCAFQDGTATATLQQNCSASLSSTESSTTCSSAAAFPLDTRKVFLTASTTADDDDEFVRLASGPGFDGTVPGPHATSTSNKSGVGHACRASAGRLRDPDMAAADTEFYGTVNDVEQAEEVFRGQIEKGYNFSTSMDLSVLFAPSRSGGMPPVAPPPPLPAAAAASCSDVERARSSGGGLALQASITQLHDSASSPSQGSAPASGNAELKGGALPLSPVMTTGLNIGEDITTGHAQMLPRSKLAAADTDKSATETECQCRQSRPAGDGAAAQEGRNAGSDGDAAAAEAEATDRATEIPVTDESTRPPPSSVSPRAATASGEKAAVVQTTVPLLAPQDAVTRNPVVLGGSSGGGSGHLTYVPVREGPLFFVQCITATRVPVIKLTDKATGTKVDITFAGGEHWRSMQLTRSLLEVFPHARPLILFLKYCVRSLGVGESEPGGVTSFAIYLMVLHFYQECRKRIRRLLRERNAASSPSQGKARPARADAREQQRQHRSAVEALRRGDTEDKSAASPVTPHPPATAYQGSSPTGTTPLNLGLLEQMLGEYLARVEKRRAQVVEDAGPRKCASLDATGISDVAGPYSSGGDTQKVASALRKASPSTAVATGVCATIKAAYAGEDEGRLRSIRQAILGFVGDPAASTRAAGTSMAAAVALPPPPSQITTGATTEEESDSGRTQQPQRTFSDTAEGASCGGAVTGASSSNNSRTLSPLHEQQLPKSNGTAGTGSATGIPSAGEVLAPVVDGAPGRLAPPPHHYLLKTVEPQPHERVMSDGSCVDKPRADEATGRGEKVEEETSVARLTAAVATPEESTIAAAGSADDMGPEKAGRHSTESTPLPAEAETAGAATASPDGKGDSANGQDAAGAHASPAAASTLNDTSEDHDDDNAFEAFAADFLRRQANVSDLFLDFCHYYGCAFDYETSGIRFATDGSSEVVAKPLLCSRRGQHFHMTSPFDPEYDLTARMTHMRDFQWLCWWFAEWGVARQSPQYYGSCSLQYVLQCLSPMSADVDCQAVHQALMQRAVAAARSAESAVSAGARAQNNSNGGAADEGGHSCHGRSAPTLAFQENVESTRDITSLQQRQSAPRPPRTMMSTSSNAHICGAQREQALVAGGNTAVAMPINPHTHPQPQQQRVSMTLSPMHAYSGTHVEQQPRGDAAVVQHYAAEPFPHLHSMMMMPPGSPACVYQQLPQQRADPSGVKAMDAAAHPGGGGFGGHDHRSAPLSKGRSGSTSAAKKSTASRRHQGSDGVSTTVHDMAATHAASSGSSSRPASEAGAITTASASGRTHARRRTPLQLPYVDSREQVFDGSTNHAVTTPTTAGVTVAHGYPDEGDEAAVAAASRTVSPPHGESQEGGWTSLTATAYSGNSPLDCVDVALMSVEEDEDEDEAGGHYGSYGEGSESVVDYADRFEKYGGRANANAAMLRHYQQQLAPHDVQVTAEAIKRFTRCGADAEGNADVCEQDADGPCDGYTPNMTYGRNHGHVILQQHQMSYGSPYVMNQPAGVYVSPKQQQYQEQQQQEQAAAAAAFYYQAFAQQQQQQQPIISRTCSGLATTAGSSSSPSYPFTALHYDVQQHLWQQQQQQPEGHTTRHSSGFVDVVLTAAADQDGGSNHRSDGASNATATSANAPQQQQQQQQPAFTYTPYVGYPSVIWGVGGAHSTDAARTAGGGGGGGAMPQQPQTPSRRGAPFMMNCQNLTTVRAAGSPVNSSSSSSSGGGGASISASESQKPQQSPHRGHRHSASHHHSSWGSEGAAEGGGDSSGAGTRAGGGAGEAGQG</sequence>
<feature type="compositionally biased region" description="Basic and acidic residues" evidence="1">
    <location>
        <begin position="2062"/>
        <end position="2088"/>
    </location>
</feature>
<comment type="caution">
    <text evidence="3">The sequence shown here is derived from an EMBL/GenBank/DDBJ whole genome shotgun (WGS) entry which is preliminary data.</text>
</comment>
<feature type="compositionally biased region" description="Basic and acidic residues" evidence="1">
    <location>
        <begin position="1196"/>
        <end position="1206"/>
    </location>
</feature>
<evidence type="ECO:0000313" key="4">
    <source>
        <dbReference type="Proteomes" id="UP001500131"/>
    </source>
</evidence>
<feature type="compositionally biased region" description="Basic and acidic residues" evidence="1">
    <location>
        <begin position="1780"/>
        <end position="1807"/>
    </location>
</feature>
<feature type="compositionally biased region" description="Low complexity" evidence="1">
    <location>
        <begin position="3000"/>
        <end position="3012"/>
    </location>
</feature>
<dbReference type="GO" id="GO:0043634">
    <property type="term" value="P:polyadenylation-dependent ncRNA catabolic process"/>
    <property type="evidence" value="ECO:0007669"/>
    <property type="project" value="TreeGrafter"/>
</dbReference>
<feature type="region of interest" description="Disordered" evidence="1">
    <location>
        <begin position="2369"/>
        <end position="2393"/>
    </location>
</feature>
<dbReference type="Pfam" id="PF01909">
    <property type="entry name" value="NTP_transf_2"/>
    <property type="match status" value="1"/>
</dbReference>
<feature type="region of interest" description="Disordered" evidence="1">
    <location>
        <begin position="2904"/>
        <end position="2936"/>
    </location>
</feature>
<feature type="compositionally biased region" description="Polar residues" evidence="1">
    <location>
        <begin position="949"/>
        <end position="962"/>
    </location>
</feature>
<feature type="compositionally biased region" description="Basic residues" evidence="1">
    <location>
        <begin position="440"/>
        <end position="449"/>
    </location>
</feature>
<feature type="region of interest" description="Disordered" evidence="1">
    <location>
        <begin position="2489"/>
        <end position="2590"/>
    </location>
</feature>
<feature type="region of interest" description="Disordered" evidence="1">
    <location>
        <begin position="220"/>
        <end position="245"/>
    </location>
</feature>
<feature type="domain" description="Polymerase nucleotidyl transferase" evidence="2">
    <location>
        <begin position="1092"/>
        <end position="1177"/>
    </location>
</feature>
<dbReference type="GO" id="GO:0031123">
    <property type="term" value="P:RNA 3'-end processing"/>
    <property type="evidence" value="ECO:0007669"/>
    <property type="project" value="TreeGrafter"/>
</dbReference>
<dbReference type="Gene3D" id="1.10.1410.10">
    <property type="match status" value="2"/>
</dbReference>
<feature type="compositionally biased region" description="Basic residues" evidence="1">
    <location>
        <begin position="3033"/>
        <end position="3045"/>
    </location>
</feature>
<name>A0AAW3AX08_9TRYP</name>
<dbReference type="GO" id="GO:0003729">
    <property type="term" value="F:mRNA binding"/>
    <property type="evidence" value="ECO:0007669"/>
    <property type="project" value="TreeGrafter"/>
</dbReference>
<proteinExistence type="predicted"/>
<feature type="compositionally biased region" description="Low complexity" evidence="1">
    <location>
        <begin position="2160"/>
        <end position="2170"/>
    </location>
</feature>
<feature type="compositionally biased region" description="Polar residues" evidence="1">
    <location>
        <begin position="2372"/>
        <end position="2381"/>
    </location>
</feature>
<feature type="region of interest" description="Disordered" evidence="1">
    <location>
        <begin position="1363"/>
        <end position="1383"/>
    </location>
</feature>
<reference evidence="3 4" key="1">
    <citation type="submission" date="2024-02" db="EMBL/GenBank/DDBJ databases">
        <title>FIRST GENOME SEQUENCES OF Leishmania (Viannia) shawi, Leishmania (Viannia) lindenbergi AND Leishmania (Viannia) utingensis.</title>
        <authorList>
            <person name="Resadore F."/>
            <person name="Custodio M.G.F."/>
            <person name="Boite M.C."/>
            <person name="Cupolillo E."/>
            <person name="Ferreira G.E.M."/>
        </authorList>
    </citation>
    <scope>NUCLEOTIDE SEQUENCE [LARGE SCALE GENOMIC DNA]</scope>
    <source>
        <strain evidence="3 4">MHOM/BR/1966/M15733</strain>
    </source>
</reference>
<dbReference type="InterPro" id="IPR002934">
    <property type="entry name" value="Polymerase_NTP_transf_dom"/>
</dbReference>
<dbReference type="SUPFAM" id="SSF81631">
    <property type="entry name" value="PAP/OAS1 substrate-binding domain"/>
    <property type="match status" value="1"/>
</dbReference>
<feature type="compositionally biased region" description="Low complexity" evidence="1">
    <location>
        <begin position="2136"/>
        <end position="2146"/>
    </location>
</feature>
<dbReference type="PANTHER" id="PTHR23092">
    <property type="entry name" value="POLY(A) RNA POLYMERASE"/>
    <property type="match status" value="1"/>
</dbReference>
<dbReference type="GO" id="GO:0031499">
    <property type="term" value="C:TRAMP complex"/>
    <property type="evidence" value="ECO:0007669"/>
    <property type="project" value="TreeGrafter"/>
</dbReference>
<feature type="compositionally biased region" description="Polar residues" evidence="1">
    <location>
        <begin position="1996"/>
        <end position="2006"/>
    </location>
</feature>
<feature type="region of interest" description="Disordered" evidence="1">
    <location>
        <begin position="2961"/>
        <end position="2988"/>
    </location>
</feature>
<feature type="region of interest" description="Disordered" evidence="1">
    <location>
        <begin position="1539"/>
        <end position="1618"/>
    </location>
</feature>
<feature type="region of interest" description="Disordered" evidence="1">
    <location>
        <begin position="1031"/>
        <end position="1054"/>
    </location>
</feature>
<feature type="compositionally biased region" description="Low complexity" evidence="1">
    <location>
        <begin position="1207"/>
        <end position="1221"/>
    </location>
</feature>
<feature type="compositionally biased region" description="Polar residues" evidence="1">
    <location>
        <begin position="1972"/>
        <end position="1983"/>
    </location>
</feature>
<feature type="region of interest" description="Disordered" evidence="1">
    <location>
        <begin position="1766"/>
        <end position="1833"/>
    </location>
</feature>
<feature type="compositionally biased region" description="Low complexity" evidence="1">
    <location>
        <begin position="379"/>
        <end position="391"/>
    </location>
</feature>
<feature type="region of interest" description="Disordered" evidence="1">
    <location>
        <begin position="2060"/>
        <end position="2180"/>
    </location>
</feature>
<evidence type="ECO:0000256" key="1">
    <source>
        <dbReference type="SAM" id="MobiDB-lite"/>
    </source>
</evidence>
<feature type="compositionally biased region" description="Low complexity" evidence="1">
    <location>
        <begin position="1571"/>
        <end position="1585"/>
    </location>
</feature>
<keyword evidence="4" id="KW-1185">Reference proteome</keyword>
<dbReference type="GO" id="GO:0046872">
    <property type="term" value="F:metal ion binding"/>
    <property type="evidence" value="ECO:0007669"/>
    <property type="project" value="UniProtKB-KW"/>
</dbReference>
<feature type="compositionally biased region" description="Low complexity" evidence="1">
    <location>
        <begin position="503"/>
        <end position="525"/>
    </location>
</feature>
<dbReference type="CDD" id="cd05403">
    <property type="entry name" value="NT_KNTase_like"/>
    <property type="match status" value="1"/>
</dbReference>
<dbReference type="GO" id="GO:0005730">
    <property type="term" value="C:nucleolus"/>
    <property type="evidence" value="ECO:0007669"/>
    <property type="project" value="TreeGrafter"/>
</dbReference>
<feature type="region of interest" description="Disordered" evidence="1">
    <location>
        <begin position="54"/>
        <end position="74"/>
    </location>
</feature>
<dbReference type="InterPro" id="IPR045862">
    <property type="entry name" value="Trf4-like"/>
</dbReference>
<dbReference type="GO" id="GO:1990817">
    <property type="term" value="F:poly(A) RNA polymerase activity"/>
    <property type="evidence" value="ECO:0007669"/>
    <property type="project" value="InterPro"/>
</dbReference>
<feature type="region of interest" description="Disordered" evidence="1">
    <location>
        <begin position="652"/>
        <end position="677"/>
    </location>
</feature>
<evidence type="ECO:0000313" key="3">
    <source>
        <dbReference type="EMBL" id="KAL0513345.1"/>
    </source>
</evidence>
<feature type="region of interest" description="Disordered" evidence="1">
    <location>
        <begin position="930"/>
        <end position="962"/>
    </location>
</feature>
<protein>
    <submittedName>
        <fullName evidence="3">Nucleotidyltransferase domain containing protein</fullName>
    </submittedName>
</protein>
<feature type="region of interest" description="Disordered" evidence="1">
    <location>
        <begin position="819"/>
        <end position="904"/>
    </location>
</feature>
<feature type="region of interest" description="Disordered" evidence="1">
    <location>
        <begin position="1177"/>
        <end position="1251"/>
    </location>
</feature>
<feature type="region of interest" description="Disordered" evidence="1">
    <location>
        <begin position="161"/>
        <end position="203"/>
    </location>
</feature>
<dbReference type="EMBL" id="JBAMZK010000005">
    <property type="protein sequence ID" value="KAL0513345.1"/>
    <property type="molecule type" value="Genomic_DNA"/>
</dbReference>
<feature type="region of interest" description="Disordered" evidence="1">
    <location>
        <begin position="1947"/>
        <end position="2030"/>
    </location>
</feature>
<organism evidence="3 4">
    <name type="scientific">Leishmania lindenbergi</name>
    <dbReference type="NCBI Taxonomy" id="651832"/>
    <lineage>
        <taxon>Eukaryota</taxon>
        <taxon>Discoba</taxon>
        <taxon>Euglenozoa</taxon>
        <taxon>Kinetoplastea</taxon>
        <taxon>Metakinetoplastina</taxon>
        <taxon>Trypanosomatida</taxon>
        <taxon>Trypanosomatidae</taxon>
        <taxon>Leishmaniinae</taxon>
        <taxon>Leishmania</taxon>
    </lineage>
</organism>
<feature type="region of interest" description="Disordered" evidence="1">
    <location>
        <begin position="1486"/>
        <end position="1511"/>
    </location>
</feature>
<feature type="compositionally biased region" description="Low complexity" evidence="1">
    <location>
        <begin position="760"/>
        <end position="775"/>
    </location>
</feature>
<feature type="compositionally biased region" description="Basic and acidic residues" evidence="1">
    <location>
        <begin position="2120"/>
        <end position="2129"/>
    </location>
</feature>
<feature type="region of interest" description="Disordered" evidence="1">
    <location>
        <begin position="503"/>
        <end position="544"/>
    </location>
</feature>
<feature type="region of interest" description="Disordered" evidence="1">
    <location>
        <begin position="760"/>
        <end position="779"/>
    </location>
</feature>
<dbReference type="InterPro" id="IPR043519">
    <property type="entry name" value="NT_sf"/>
</dbReference>
<dbReference type="Proteomes" id="UP001500131">
    <property type="component" value="Unassembled WGS sequence"/>
</dbReference>
<feature type="region of interest" description="Disordered" evidence="1">
    <location>
        <begin position="353"/>
        <end position="464"/>
    </location>
</feature>
<feature type="region of interest" description="Disordered" evidence="1">
    <location>
        <begin position="3000"/>
        <end position="3076"/>
    </location>
</feature>
<feature type="compositionally biased region" description="Low complexity" evidence="1">
    <location>
        <begin position="2017"/>
        <end position="2030"/>
    </location>
</feature>
<feature type="compositionally biased region" description="Low complexity" evidence="1">
    <location>
        <begin position="868"/>
        <end position="877"/>
    </location>
</feature>
<feature type="compositionally biased region" description="Low complexity" evidence="1">
    <location>
        <begin position="1489"/>
        <end position="1502"/>
    </location>
</feature>
<feature type="compositionally biased region" description="Gly residues" evidence="1">
    <location>
        <begin position="3053"/>
        <end position="3076"/>
    </location>
</feature>
<feature type="compositionally biased region" description="Low complexity" evidence="1">
    <location>
        <begin position="2522"/>
        <end position="2535"/>
    </location>
</feature>
<dbReference type="PANTHER" id="PTHR23092:SF47">
    <property type="entry name" value="POLYMERASE SIGMA, PUTATIVE-RELATED"/>
    <property type="match status" value="1"/>
</dbReference>